<dbReference type="PROSITE" id="PS51257">
    <property type="entry name" value="PROKAR_LIPOPROTEIN"/>
    <property type="match status" value="1"/>
</dbReference>
<feature type="compositionally biased region" description="Low complexity" evidence="1">
    <location>
        <begin position="406"/>
        <end position="421"/>
    </location>
</feature>
<feature type="compositionally biased region" description="Basic and acidic residues" evidence="1">
    <location>
        <begin position="381"/>
        <end position="391"/>
    </location>
</feature>
<evidence type="ECO:0008006" key="4">
    <source>
        <dbReference type="Google" id="ProtNLM"/>
    </source>
</evidence>
<keyword evidence="2" id="KW-0732">Signal</keyword>
<proteinExistence type="predicted"/>
<sequence length="494" mass="53247">MGRCSCSPLAACVALVLLAASLLACHHGCAAAAVAAPTTLSTASRWVVDESGSRVKLACVNWPSHLEPMLAEGLGKRPVGAIAGDVAAMGFNCVRFTWPTFLVTNASYSDLTVAQSFQRLNLTESLASIRVNNPGVVDLKLIDAFKASLCLFSDDTTRHAVVSSLGEHNVMVILDNHLSKPGWCCSNTDGNGFFGDALFDPDVWVDGLTKMATIGIRHRVRYASAPAIPSGIARSRYVPPWRGAHSPLALPRAARRRKWRSRWGGKRSKAVATGMPGMRRRREQEPSPPRGRVGEREGATVRRRTRERERAQYLHLPSAMARAVPILRSRTPSSFPSTAASRPAAPPYLSASRGRRRRRPRAGAGGGGAPPLLAPCSPGQSRERAGGAGRWRERSCSAWGAVMEGGAPAATGAEEGTRAAGQRLEREEGGAPEEEDEGDREERAEGEKEGEKGEREEKKGRERMTCGPHQLAVGIEDEYRCPVVPVSSVRKDEL</sequence>
<accession>A0A678T8V1</accession>
<dbReference type="PANTHER" id="PTHR31263:SF44">
    <property type="entry name" value="OS04G0481200 PROTEIN"/>
    <property type="match status" value="1"/>
</dbReference>
<feature type="compositionally biased region" description="Basic and acidic residues" evidence="1">
    <location>
        <begin position="292"/>
        <end position="312"/>
    </location>
</feature>
<feature type="compositionally biased region" description="Basic and acidic residues" evidence="1">
    <location>
        <begin position="440"/>
        <end position="464"/>
    </location>
</feature>
<feature type="compositionally biased region" description="Basic residues" evidence="1">
    <location>
        <begin position="257"/>
        <end position="269"/>
    </location>
</feature>
<dbReference type="Gene3D" id="3.20.20.80">
    <property type="entry name" value="Glycosidases"/>
    <property type="match status" value="1"/>
</dbReference>
<feature type="signal peptide" evidence="2">
    <location>
        <begin position="1"/>
        <end position="24"/>
    </location>
</feature>
<feature type="compositionally biased region" description="Low complexity" evidence="1">
    <location>
        <begin position="330"/>
        <end position="352"/>
    </location>
</feature>
<name>A0A678T8V1_SACSP</name>
<gene>
    <name evidence="3" type="ORF">SS52A01_000008</name>
</gene>
<dbReference type="PANTHER" id="PTHR31263">
    <property type="entry name" value="CELLULASE FAMILY PROTEIN (AFU_ORTHOLOGUE AFUA_5G14560)"/>
    <property type="match status" value="1"/>
</dbReference>
<protein>
    <recommendedName>
        <fullName evidence="4">Mannan endo-1,4-beta-mannosidase</fullName>
    </recommendedName>
</protein>
<feature type="region of interest" description="Disordered" evidence="1">
    <location>
        <begin position="406"/>
        <end position="466"/>
    </location>
</feature>
<feature type="chain" id="PRO_5025424608" description="Mannan endo-1,4-beta-mannosidase" evidence="2">
    <location>
        <begin position="25"/>
        <end position="494"/>
    </location>
</feature>
<dbReference type="EMBL" id="MH182528">
    <property type="protein sequence ID" value="AWA44848.1"/>
    <property type="molecule type" value="Genomic_DNA"/>
</dbReference>
<feature type="compositionally biased region" description="Acidic residues" evidence="1">
    <location>
        <begin position="430"/>
        <end position="439"/>
    </location>
</feature>
<feature type="region of interest" description="Disordered" evidence="1">
    <location>
        <begin position="330"/>
        <end position="391"/>
    </location>
</feature>
<organism evidence="3">
    <name type="scientific">Saccharum spontaneum</name>
    <name type="common">Wild sugarcane</name>
    <dbReference type="NCBI Taxonomy" id="62335"/>
    <lineage>
        <taxon>Eukaryota</taxon>
        <taxon>Viridiplantae</taxon>
        <taxon>Streptophyta</taxon>
        <taxon>Embryophyta</taxon>
        <taxon>Tracheophyta</taxon>
        <taxon>Spermatophyta</taxon>
        <taxon>Magnoliopsida</taxon>
        <taxon>Liliopsida</taxon>
        <taxon>Poales</taxon>
        <taxon>Poaceae</taxon>
        <taxon>PACMAD clade</taxon>
        <taxon>Panicoideae</taxon>
        <taxon>Andropogonodae</taxon>
        <taxon>Andropogoneae</taxon>
        <taxon>Saccharinae</taxon>
        <taxon>Saccharum</taxon>
        <taxon>Saccharum officinarum species complex</taxon>
    </lineage>
</organism>
<dbReference type="SUPFAM" id="SSF51445">
    <property type="entry name" value="(Trans)glycosidases"/>
    <property type="match status" value="1"/>
</dbReference>
<evidence type="ECO:0000313" key="3">
    <source>
        <dbReference type="EMBL" id="AWA44848.1"/>
    </source>
</evidence>
<evidence type="ECO:0000256" key="1">
    <source>
        <dbReference type="SAM" id="MobiDB-lite"/>
    </source>
</evidence>
<reference evidence="3" key="1">
    <citation type="submission" date="2018-04" db="EMBL/GenBank/DDBJ databases">
        <title>Comparative Analysis of Homologous Sequences of Saccharum officinarum and Saccharum spontaneum Reveals Independent Polyploidization Events.</title>
        <authorList>
            <person name="Sharma A."/>
            <person name="Song J."/>
            <person name="Lin Q."/>
            <person name="Singh R."/>
            <person name="Ramos N."/>
            <person name="Wang K."/>
            <person name="Zhang J."/>
            <person name="Ming R."/>
            <person name="Yu Q."/>
        </authorList>
    </citation>
    <scope>NUCLEOTIDE SEQUENCE</scope>
</reference>
<dbReference type="InterPro" id="IPR017853">
    <property type="entry name" value="GH"/>
</dbReference>
<feature type="compositionally biased region" description="Low complexity" evidence="1">
    <location>
        <begin position="370"/>
        <end position="379"/>
    </location>
</feature>
<evidence type="ECO:0000256" key="2">
    <source>
        <dbReference type="SAM" id="SignalP"/>
    </source>
</evidence>
<dbReference type="AlphaFoldDB" id="A0A678T8V1"/>
<feature type="region of interest" description="Disordered" evidence="1">
    <location>
        <begin position="257"/>
        <end position="316"/>
    </location>
</feature>